<sequence length="43" mass="4268">MPYTELFTAAGLHAASLAVLTGLAILYSVSAGTGVSSTLLPDS</sequence>
<proteinExistence type="predicted"/>
<dbReference type="EMBL" id="CP163434">
    <property type="protein sequence ID" value="XDQ23169.1"/>
    <property type="molecule type" value="Genomic_DNA"/>
</dbReference>
<accession>A0AB39NYJ8</accession>
<name>A0AB39NYJ8_9ACTN</name>
<geneLocation type="plasmid" evidence="1">
    <name>unnamed1</name>
</geneLocation>
<keyword evidence="1" id="KW-0614">Plasmid</keyword>
<protein>
    <submittedName>
        <fullName evidence="1">Uncharacterized protein</fullName>
    </submittedName>
</protein>
<reference evidence="1" key="1">
    <citation type="submission" date="2024-07" db="EMBL/GenBank/DDBJ databases">
        <authorList>
            <person name="Yu S.T."/>
        </authorList>
    </citation>
    <scope>NUCLEOTIDE SEQUENCE</scope>
    <source>
        <strain evidence="1">R17</strain>
        <plasmid evidence="1">unnamed1</plasmid>
    </source>
</reference>
<gene>
    <name evidence="1" type="ORF">AB5J48_34065</name>
</gene>
<organism evidence="1">
    <name type="scientific">Streptomyces sp. R17</name>
    <dbReference type="NCBI Taxonomy" id="3238626"/>
    <lineage>
        <taxon>Bacteria</taxon>
        <taxon>Bacillati</taxon>
        <taxon>Actinomycetota</taxon>
        <taxon>Actinomycetes</taxon>
        <taxon>Kitasatosporales</taxon>
        <taxon>Streptomycetaceae</taxon>
        <taxon>Streptomyces</taxon>
    </lineage>
</organism>
<evidence type="ECO:0000313" key="1">
    <source>
        <dbReference type="EMBL" id="XDQ23169.1"/>
    </source>
</evidence>
<dbReference type="AlphaFoldDB" id="A0AB39NYJ8"/>
<dbReference type="RefSeq" id="WP_369153704.1">
    <property type="nucleotide sequence ID" value="NZ_CP163434.1"/>
</dbReference>